<reference evidence="1" key="1">
    <citation type="journal article" date="2021" name="Front. Plant Sci.">
        <title>Chromosome-Scale Genome Assembly for Chinese Sour Jujube and Insights Into Its Genome Evolution and Domestication Signature.</title>
        <authorList>
            <person name="Shen L.-Y."/>
            <person name="Luo H."/>
            <person name="Wang X.-L."/>
            <person name="Wang X.-M."/>
            <person name="Qiu X.-J."/>
            <person name="Liu H."/>
            <person name="Zhou S.-S."/>
            <person name="Jia K.-H."/>
            <person name="Nie S."/>
            <person name="Bao Y.-T."/>
            <person name="Zhang R.-G."/>
            <person name="Yun Q.-Z."/>
            <person name="Chai Y.-H."/>
            <person name="Lu J.-Y."/>
            <person name="Li Y."/>
            <person name="Zhao S.-W."/>
            <person name="Mao J.-F."/>
            <person name="Jia S.-G."/>
            <person name="Mao Y.-M."/>
        </authorList>
    </citation>
    <scope>NUCLEOTIDE SEQUENCE</scope>
    <source>
        <strain evidence="1">AT0</strain>
        <tissue evidence="1">Leaf</tissue>
    </source>
</reference>
<organism evidence="1 2">
    <name type="scientific">Ziziphus jujuba var. spinosa</name>
    <dbReference type="NCBI Taxonomy" id="714518"/>
    <lineage>
        <taxon>Eukaryota</taxon>
        <taxon>Viridiplantae</taxon>
        <taxon>Streptophyta</taxon>
        <taxon>Embryophyta</taxon>
        <taxon>Tracheophyta</taxon>
        <taxon>Spermatophyta</taxon>
        <taxon>Magnoliopsida</taxon>
        <taxon>eudicotyledons</taxon>
        <taxon>Gunneridae</taxon>
        <taxon>Pentapetalae</taxon>
        <taxon>rosids</taxon>
        <taxon>fabids</taxon>
        <taxon>Rosales</taxon>
        <taxon>Rhamnaceae</taxon>
        <taxon>Paliureae</taxon>
        <taxon>Ziziphus</taxon>
    </lineage>
</organism>
<gene>
    <name evidence="1" type="ORF">FEM48_Zijuj12G0047200</name>
</gene>
<dbReference type="Proteomes" id="UP000813462">
    <property type="component" value="Unassembled WGS sequence"/>
</dbReference>
<evidence type="ECO:0000313" key="2">
    <source>
        <dbReference type="Proteomes" id="UP000813462"/>
    </source>
</evidence>
<comment type="caution">
    <text evidence="1">The sequence shown here is derived from an EMBL/GenBank/DDBJ whole genome shotgun (WGS) entry which is preliminary data.</text>
</comment>
<name>A0A978UB86_ZIZJJ</name>
<accession>A0A978UB86</accession>
<dbReference type="EMBL" id="JAEACU010000012">
    <property type="protein sequence ID" value="KAH7512029.1"/>
    <property type="molecule type" value="Genomic_DNA"/>
</dbReference>
<dbReference type="AlphaFoldDB" id="A0A978UB86"/>
<sequence>MSKLTMLKLLEQSAKTKINVKQFFFPGDRDIKQRLAEIDCKAEPETIKITKPDPAKGSDKSACYIAH</sequence>
<evidence type="ECO:0000313" key="1">
    <source>
        <dbReference type="EMBL" id="KAH7512029.1"/>
    </source>
</evidence>
<proteinExistence type="predicted"/>
<protein>
    <submittedName>
        <fullName evidence="1">Uncharacterized protein</fullName>
    </submittedName>
</protein>